<name>X1U7G1_9ZZZZ</name>
<dbReference type="AlphaFoldDB" id="X1U7G1"/>
<reference evidence="1" key="1">
    <citation type="journal article" date="2014" name="Front. Microbiol.">
        <title>High frequency of phylogenetically diverse reductive dehalogenase-homologous genes in deep subseafloor sedimentary metagenomes.</title>
        <authorList>
            <person name="Kawai M."/>
            <person name="Futagami T."/>
            <person name="Toyoda A."/>
            <person name="Takaki Y."/>
            <person name="Nishi S."/>
            <person name="Hori S."/>
            <person name="Arai W."/>
            <person name="Tsubouchi T."/>
            <person name="Morono Y."/>
            <person name="Uchiyama I."/>
            <person name="Ito T."/>
            <person name="Fujiyama A."/>
            <person name="Inagaki F."/>
            <person name="Takami H."/>
        </authorList>
    </citation>
    <scope>NUCLEOTIDE SEQUENCE</scope>
    <source>
        <strain evidence="1">Expedition CK06-06</strain>
    </source>
</reference>
<proteinExistence type="predicted"/>
<feature type="non-terminal residue" evidence="1">
    <location>
        <position position="1"/>
    </location>
</feature>
<protein>
    <recommendedName>
        <fullName evidence="2">DUF362 domain-containing protein</fullName>
    </recommendedName>
</protein>
<gene>
    <name evidence="1" type="ORF">S12H4_37462</name>
</gene>
<accession>X1U7G1</accession>
<evidence type="ECO:0000313" key="1">
    <source>
        <dbReference type="EMBL" id="GAI99536.1"/>
    </source>
</evidence>
<comment type="caution">
    <text evidence="1">The sequence shown here is derived from an EMBL/GenBank/DDBJ whole genome shotgun (WGS) entry which is preliminary data.</text>
</comment>
<evidence type="ECO:0008006" key="2">
    <source>
        <dbReference type="Google" id="ProtNLM"/>
    </source>
</evidence>
<dbReference type="EMBL" id="BARW01022447">
    <property type="protein sequence ID" value="GAI99536.1"/>
    <property type="molecule type" value="Genomic_DNA"/>
</dbReference>
<organism evidence="1">
    <name type="scientific">marine sediment metagenome</name>
    <dbReference type="NCBI Taxonomy" id="412755"/>
    <lineage>
        <taxon>unclassified sequences</taxon>
        <taxon>metagenomes</taxon>
        <taxon>ecological metagenomes</taxon>
    </lineage>
</organism>
<sequence>FITTNGPFGPGELTKPQKIIAGVDRVAIDAYCTTLWGLTGEDIHAIKLGFEQGLGEIDLSKVGIKEITT</sequence>